<organism evidence="2">
    <name type="scientific">uncultured spirochete</name>
    <dbReference type="NCBI Taxonomy" id="156406"/>
    <lineage>
        <taxon>Bacteria</taxon>
        <taxon>Pseudomonadati</taxon>
        <taxon>Spirochaetota</taxon>
        <taxon>Spirochaetia</taxon>
        <taxon>Spirochaetales</taxon>
        <taxon>environmental samples</taxon>
    </lineage>
</organism>
<dbReference type="PROSITE" id="PS01332">
    <property type="entry name" value="HTH_RRF2_1"/>
    <property type="match status" value="1"/>
</dbReference>
<dbReference type="InterPro" id="IPR030489">
    <property type="entry name" value="TR_Rrf2-type_CS"/>
</dbReference>
<name>A0A3P3XT92_9SPIR</name>
<evidence type="ECO:0000313" key="2">
    <source>
        <dbReference type="EMBL" id="SLM19512.1"/>
    </source>
</evidence>
<dbReference type="Pfam" id="PF02082">
    <property type="entry name" value="Rrf2"/>
    <property type="match status" value="1"/>
</dbReference>
<dbReference type="PANTHER" id="PTHR33221">
    <property type="entry name" value="WINGED HELIX-TURN-HELIX TRANSCRIPTIONAL REGULATOR, RRF2 FAMILY"/>
    <property type="match status" value="1"/>
</dbReference>
<dbReference type="GO" id="GO:0003700">
    <property type="term" value="F:DNA-binding transcription factor activity"/>
    <property type="evidence" value="ECO:0007669"/>
    <property type="project" value="TreeGrafter"/>
</dbReference>
<dbReference type="NCBIfam" id="TIGR00738">
    <property type="entry name" value="rrf2_super"/>
    <property type="match status" value="1"/>
</dbReference>
<dbReference type="EMBL" id="FWDO01000005">
    <property type="protein sequence ID" value="SLM19512.1"/>
    <property type="molecule type" value="Genomic_DNA"/>
</dbReference>
<proteinExistence type="predicted"/>
<evidence type="ECO:0000256" key="1">
    <source>
        <dbReference type="ARBA" id="ARBA00023125"/>
    </source>
</evidence>
<sequence>MFQVPTKTQYAIRALVHLVRTKSASVASIAEAEHIPFKYLEAIFGQLKSAGLLIADRGRSGGYRLAKAPSLISMSEVVRATEGEIRPVECLDNATLCIVSEGCLPRRFWLGLKRTVDAYLESVTLAEIAEPGFSAAEELAREETVVARD</sequence>
<dbReference type="InterPro" id="IPR036388">
    <property type="entry name" value="WH-like_DNA-bd_sf"/>
</dbReference>
<dbReference type="GO" id="GO:0003677">
    <property type="term" value="F:DNA binding"/>
    <property type="evidence" value="ECO:0007669"/>
    <property type="project" value="UniProtKB-KW"/>
</dbReference>
<dbReference type="AlphaFoldDB" id="A0A3P3XT92"/>
<reference evidence="2" key="1">
    <citation type="submission" date="2017-02" db="EMBL/GenBank/DDBJ databases">
        <authorList>
            <person name="Regsiter A."/>
            <person name="William W."/>
        </authorList>
    </citation>
    <scope>NUCLEOTIDE SEQUENCE</scope>
    <source>
        <strain evidence="2">BdmA 4</strain>
    </source>
</reference>
<gene>
    <name evidence="2" type="ORF">SPIRO4BDMA_51027</name>
</gene>
<dbReference type="InterPro" id="IPR036390">
    <property type="entry name" value="WH_DNA-bd_sf"/>
</dbReference>
<keyword evidence="1" id="KW-0238">DNA-binding</keyword>
<dbReference type="InterPro" id="IPR000944">
    <property type="entry name" value="Tscrpt_reg_Rrf2"/>
</dbReference>
<dbReference type="GO" id="GO:0005829">
    <property type="term" value="C:cytosol"/>
    <property type="evidence" value="ECO:0007669"/>
    <property type="project" value="TreeGrafter"/>
</dbReference>
<protein>
    <submittedName>
        <fullName evidence="2">Rrf2 family protein</fullName>
    </submittedName>
</protein>
<dbReference type="PANTHER" id="PTHR33221:SF5">
    <property type="entry name" value="HTH-TYPE TRANSCRIPTIONAL REGULATOR ISCR"/>
    <property type="match status" value="1"/>
</dbReference>
<dbReference type="Gene3D" id="1.10.10.10">
    <property type="entry name" value="Winged helix-like DNA-binding domain superfamily/Winged helix DNA-binding domain"/>
    <property type="match status" value="1"/>
</dbReference>
<dbReference type="PROSITE" id="PS51197">
    <property type="entry name" value="HTH_RRF2_2"/>
    <property type="match status" value="1"/>
</dbReference>
<dbReference type="SUPFAM" id="SSF46785">
    <property type="entry name" value="Winged helix' DNA-binding domain"/>
    <property type="match status" value="1"/>
</dbReference>
<accession>A0A3P3XT92</accession>